<evidence type="ECO:0000256" key="1">
    <source>
        <dbReference type="ARBA" id="ARBA00022801"/>
    </source>
</evidence>
<comment type="caution">
    <text evidence="3">The sequence shown here is derived from an EMBL/GenBank/DDBJ whole genome shotgun (WGS) entry which is preliminary data.</text>
</comment>
<sequence>MELFDQTGETMYPSEPRPHVLDSGGRGPAVLFLHGNLMDSTMWDGLVEALPGYRCLRFDFRLHGATADDGLPFTYWDAARDALAVLDALDVRSAHFVGHSQGGFTALRAALLASGRVASLTLLDTAADAFPGAALAQMAQIRDGFAAGAVTETGTAVLELLLGAGAPQTEYWLSRLIRQPGERLARAVGVLMGVDSIAGRLGEITAPALVLHGSADLPIPPASGAALATALPSAEPFRVLDGVAHTPPVTHPTETGALLRSFLEARTLPLSEQSVS</sequence>
<reference evidence="3 4" key="1">
    <citation type="submission" date="2020-08" db="EMBL/GenBank/DDBJ databases">
        <title>Sequencing the genomes of 1000 actinobacteria strains.</title>
        <authorList>
            <person name="Klenk H.-P."/>
        </authorList>
    </citation>
    <scope>NUCLEOTIDE SEQUENCE [LARGE SCALE GENOMIC DNA]</scope>
    <source>
        <strain evidence="3 4">DSM 45859</strain>
    </source>
</reference>
<keyword evidence="1" id="KW-0378">Hydrolase</keyword>
<dbReference type="Gene3D" id="3.40.50.1820">
    <property type="entry name" value="alpha/beta hydrolase"/>
    <property type="match status" value="1"/>
</dbReference>
<dbReference type="EMBL" id="JACHMG010000001">
    <property type="protein sequence ID" value="MBB4688653.1"/>
    <property type="molecule type" value="Genomic_DNA"/>
</dbReference>
<name>A0A840J466_9PSEU</name>
<dbReference type="RefSeq" id="WP_378272705.1">
    <property type="nucleotide sequence ID" value="NZ_JBHUKT010000001.1"/>
</dbReference>
<dbReference type="SUPFAM" id="SSF53474">
    <property type="entry name" value="alpha/beta-Hydrolases"/>
    <property type="match status" value="1"/>
</dbReference>
<protein>
    <submittedName>
        <fullName evidence="3">Pimeloyl-ACP methyl ester carboxylesterase</fullName>
    </submittedName>
</protein>
<proteinExistence type="predicted"/>
<evidence type="ECO:0000313" key="4">
    <source>
        <dbReference type="Proteomes" id="UP000581769"/>
    </source>
</evidence>
<dbReference type="GO" id="GO:0016787">
    <property type="term" value="F:hydrolase activity"/>
    <property type="evidence" value="ECO:0007669"/>
    <property type="project" value="UniProtKB-KW"/>
</dbReference>
<dbReference type="PANTHER" id="PTHR43798:SF31">
    <property type="entry name" value="AB HYDROLASE SUPERFAMILY PROTEIN YCLE"/>
    <property type="match status" value="1"/>
</dbReference>
<evidence type="ECO:0000313" key="3">
    <source>
        <dbReference type="EMBL" id="MBB4688653.1"/>
    </source>
</evidence>
<dbReference type="Pfam" id="PF00561">
    <property type="entry name" value="Abhydrolase_1"/>
    <property type="match status" value="1"/>
</dbReference>
<dbReference type="AlphaFoldDB" id="A0A840J466"/>
<dbReference type="InterPro" id="IPR029058">
    <property type="entry name" value="AB_hydrolase_fold"/>
</dbReference>
<accession>A0A840J466</accession>
<gene>
    <name evidence="3" type="ORF">BJY18_006138</name>
</gene>
<dbReference type="GO" id="GO:0016020">
    <property type="term" value="C:membrane"/>
    <property type="evidence" value="ECO:0007669"/>
    <property type="project" value="TreeGrafter"/>
</dbReference>
<organism evidence="3 4">
    <name type="scientific">Amycolatopsis jiangsuensis</name>
    <dbReference type="NCBI Taxonomy" id="1181879"/>
    <lineage>
        <taxon>Bacteria</taxon>
        <taxon>Bacillati</taxon>
        <taxon>Actinomycetota</taxon>
        <taxon>Actinomycetes</taxon>
        <taxon>Pseudonocardiales</taxon>
        <taxon>Pseudonocardiaceae</taxon>
        <taxon>Amycolatopsis</taxon>
    </lineage>
</organism>
<dbReference type="Proteomes" id="UP000581769">
    <property type="component" value="Unassembled WGS sequence"/>
</dbReference>
<evidence type="ECO:0000259" key="2">
    <source>
        <dbReference type="Pfam" id="PF00561"/>
    </source>
</evidence>
<keyword evidence="4" id="KW-1185">Reference proteome</keyword>
<dbReference type="InterPro" id="IPR000073">
    <property type="entry name" value="AB_hydrolase_1"/>
</dbReference>
<dbReference type="PANTHER" id="PTHR43798">
    <property type="entry name" value="MONOACYLGLYCEROL LIPASE"/>
    <property type="match status" value="1"/>
</dbReference>
<dbReference type="InterPro" id="IPR050266">
    <property type="entry name" value="AB_hydrolase_sf"/>
</dbReference>
<feature type="domain" description="AB hydrolase-1" evidence="2">
    <location>
        <begin position="28"/>
        <end position="242"/>
    </location>
</feature>